<keyword evidence="2" id="KW-1185">Reference proteome</keyword>
<proteinExistence type="predicted"/>
<name>A0ABT7QTI1_9BACT</name>
<protein>
    <submittedName>
        <fullName evidence="1">Gluconate 2-dehydrogenase subunit 3 family protein</fullName>
    </submittedName>
</protein>
<dbReference type="InterPro" id="IPR027056">
    <property type="entry name" value="Gluconate_2DH_su3"/>
</dbReference>
<reference evidence="1" key="1">
    <citation type="submission" date="2023-01" db="EMBL/GenBank/DDBJ databases">
        <title>Sulfurovum sp. XTW-4 genome assembly.</title>
        <authorList>
            <person name="Wang J."/>
        </authorList>
    </citation>
    <scope>NUCLEOTIDE SEQUENCE</scope>
    <source>
        <strain evidence="1">XTW-4</strain>
    </source>
</reference>
<accession>A0ABT7QTI1</accession>
<dbReference type="EMBL" id="JAQIBC010000004">
    <property type="protein sequence ID" value="MDM5264097.1"/>
    <property type="molecule type" value="Genomic_DNA"/>
</dbReference>
<evidence type="ECO:0000313" key="2">
    <source>
        <dbReference type="Proteomes" id="UP001169066"/>
    </source>
</evidence>
<sequence>MKRRKFLIFGSVLGLSPYIQAKGVSEFEKTFKKVAPTLLAVQDHLFPEGSKLPSAKSMNTIQFLFETMMHESFDRDIKAFVIEGAKELEKREKGSFLSMTAQEKERALRAYEETRYGRNWLSHIMTLTMEGLFSDPIYGSNIKEAGWEAISSYSGLPRPTSRYIAL</sequence>
<comment type="caution">
    <text evidence="1">The sequence shown here is derived from an EMBL/GenBank/DDBJ whole genome shotgun (WGS) entry which is preliminary data.</text>
</comment>
<organism evidence="1 2">
    <name type="scientific">Sulfurovum xiamenensis</name>
    <dbReference type="NCBI Taxonomy" id="3019066"/>
    <lineage>
        <taxon>Bacteria</taxon>
        <taxon>Pseudomonadati</taxon>
        <taxon>Campylobacterota</taxon>
        <taxon>Epsilonproteobacteria</taxon>
        <taxon>Campylobacterales</taxon>
        <taxon>Sulfurovaceae</taxon>
        <taxon>Sulfurovum</taxon>
    </lineage>
</organism>
<evidence type="ECO:0000313" key="1">
    <source>
        <dbReference type="EMBL" id="MDM5264097.1"/>
    </source>
</evidence>
<dbReference type="RefSeq" id="WP_289402036.1">
    <property type="nucleotide sequence ID" value="NZ_JAQIBC010000004.1"/>
</dbReference>
<dbReference type="Pfam" id="PF13618">
    <property type="entry name" value="Gluconate_2-dh3"/>
    <property type="match status" value="1"/>
</dbReference>
<gene>
    <name evidence="1" type="ORF">PF327_07805</name>
</gene>
<dbReference type="Proteomes" id="UP001169066">
    <property type="component" value="Unassembled WGS sequence"/>
</dbReference>